<evidence type="ECO:0000313" key="2">
    <source>
        <dbReference type="EMBL" id="QNF33244.1"/>
    </source>
</evidence>
<feature type="compositionally biased region" description="Low complexity" evidence="1">
    <location>
        <begin position="120"/>
        <end position="139"/>
    </location>
</feature>
<dbReference type="AlphaFoldDB" id="A0A7G7G7W0"/>
<evidence type="ECO:0000256" key="1">
    <source>
        <dbReference type="SAM" id="MobiDB-lite"/>
    </source>
</evidence>
<protein>
    <submittedName>
        <fullName evidence="2">Uncharacterized protein</fullName>
    </submittedName>
</protein>
<accession>A0A7G7G7W0</accession>
<organism evidence="2 3">
    <name type="scientific">Adhaeribacter swui</name>
    <dbReference type="NCBI Taxonomy" id="2086471"/>
    <lineage>
        <taxon>Bacteria</taxon>
        <taxon>Pseudomonadati</taxon>
        <taxon>Bacteroidota</taxon>
        <taxon>Cytophagia</taxon>
        <taxon>Cytophagales</taxon>
        <taxon>Hymenobacteraceae</taxon>
        <taxon>Adhaeribacter</taxon>
    </lineage>
</organism>
<dbReference type="RefSeq" id="WP_185274096.1">
    <property type="nucleotide sequence ID" value="NZ_CP055156.1"/>
</dbReference>
<dbReference type="EMBL" id="CP055156">
    <property type="protein sequence ID" value="QNF33244.1"/>
    <property type="molecule type" value="Genomic_DNA"/>
</dbReference>
<reference evidence="2 3" key="1">
    <citation type="journal article" date="2018" name="Int. J. Syst. Evol. Microbiol.">
        <title>Adhaeribacter swui sp. nov., isolated from wet mud.</title>
        <authorList>
            <person name="Kim D.U."/>
            <person name="Kim K.W."/>
            <person name="Kang M.S."/>
            <person name="Kim J.Y."/>
            <person name="Jang J.H."/>
            <person name="Kim M.K."/>
        </authorList>
    </citation>
    <scope>NUCLEOTIDE SEQUENCE [LARGE SCALE GENOMIC DNA]</scope>
    <source>
        <strain evidence="2 3">KCTC 52873</strain>
    </source>
</reference>
<feature type="compositionally biased region" description="Polar residues" evidence="1">
    <location>
        <begin position="82"/>
        <end position="100"/>
    </location>
</feature>
<sequence>MERFNSLSGWAGQKDIPGMVRQKINPGRLPTEYDITFKNMMAEVFGCSGSVMDVAGEDNPEADDSSWQNNEDPEAAEHSEENTQTDSPTGDSATDDQLATNGEIGGNLAAGAGIAGGTGSSEIGGTTTGSNTGVAGIPG</sequence>
<keyword evidence="3" id="KW-1185">Reference proteome</keyword>
<feature type="region of interest" description="Disordered" evidence="1">
    <location>
        <begin position="51"/>
        <end position="139"/>
    </location>
</feature>
<dbReference type="KEGG" id="aswu:HUW51_11090"/>
<name>A0A7G7G7W0_9BACT</name>
<evidence type="ECO:0000313" key="3">
    <source>
        <dbReference type="Proteomes" id="UP000515237"/>
    </source>
</evidence>
<gene>
    <name evidence="2" type="ORF">HUW51_11090</name>
</gene>
<proteinExistence type="predicted"/>
<dbReference type="Proteomes" id="UP000515237">
    <property type="component" value="Chromosome"/>
</dbReference>
<feature type="compositionally biased region" description="Acidic residues" evidence="1">
    <location>
        <begin position="55"/>
        <end position="64"/>
    </location>
</feature>